<dbReference type="EMBL" id="BLXT01006999">
    <property type="protein sequence ID" value="GFO35644.1"/>
    <property type="molecule type" value="Genomic_DNA"/>
</dbReference>
<dbReference type="Gene3D" id="1.10.510.10">
    <property type="entry name" value="Transferase(Phosphotransferase) domain 1"/>
    <property type="match status" value="1"/>
</dbReference>
<evidence type="ECO:0000256" key="3">
    <source>
        <dbReference type="ARBA" id="ARBA00042347"/>
    </source>
</evidence>
<keyword evidence="6" id="KW-0808">Transferase</keyword>
<keyword evidence="6" id="KW-0418">Kinase</keyword>
<evidence type="ECO:0000313" key="7">
    <source>
        <dbReference type="Proteomes" id="UP000735302"/>
    </source>
</evidence>
<organism evidence="6 7">
    <name type="scientific">Plakobranchus ocellatus</name>
    <dbReference type="NCBI Taxonomy" id="259542"/>
    <lineage>
        <taxon>Eukaryota</taxon>
        <taxon>Metazoa</taxon>
        <taxon>Spiralia</taxon>
        <taxon>Lophotrochozoa</taxon>
        <taxon>Mollusca</taxon>
        <taxon>Gastropoda</taxon>
        <taxon>Heterobranchia</taxon>
        <taxon>Euthyneura</taxon>
        <taxon>Panpulmonata</taxon>
        <taxon>Sacoglossa</taxon>
        <taxon>Placobranchoidea</taxon>
        <taxon>Plakobranchidae</taxon>
        <taxon>Plakobranchus</taxon>
    </lineage>
</organism>
<dbReference type="PANTHER" id="PTHR12984">
    <property type="entry name" value="SCY1-RELATED S/T PROTEIN KINASE-LIKE"/>
    <property type="match status" value="1"/>
</dbReference>
<comment type="function">
    <text evidence="4">Regulates COPI-mediated retrograde protein traffic at the interface between the Golgi apparatus and the endoplasmic reticulum. Involved in the maintenance of the Golgi apparatus morphology.</text>
</comment>
<proteinExistence type="inferred from homology"/>
<name>A0AAV4CUR0_9GAST</name>
<evidence type="ECO:0000259" key="5">
    <source>
        <dbReference type="PROSITE" id="PS50011"/>
    </source>
</evidence>
<evidence type="ECO:0000256" key="4">
    <source>
        <dbReference type="ARBA" id="ARBA00056114"/>
    </source>
</evidence>
<sequence>MWSFFSRDPAKEFNYEIGEKVPGLEDKSIWSLHHGKKKSSGEPVSIFAFDIKSASETQIQTAKSSLKRLKTLRHPNILTFLDGVETDKVIYIATESVVPLETYLQENDSDGHNQIAISWGLHQVVKGLSFLVNDCNLIHNNVCMVSVFVDPAGEWKLGGVDYMYPAQGADSIPPVKILPLLERYNSPEKTEGKKMRTEKW</sequence>
<feature type="domain" description="Protein kinase" evidence="5">
    <location>
        <begin position="15"/>
        <end position="200"/>
    </location>
</feature>
<accession>A0AAV4CUR0</accession>
<comment type="similarity">
    <text evidence="1">Belongs to the protein kinase superfamily.</text>
</comment>
<dbReference type="Gene3D" id="3.30.200.20">
    <property type="entry name" value="Phosphorylase Kinase, domain 1"/>
    <property type="match status" value="1"/>
</dbReference>
<keyword evidence="7" id="KW-1185">Reference proteome</keyword>
<protein>
    <recommendedName>
        <fullName evidence="2">N-terminal kinase-like protein</fullName>
    </recommendedName>
    <alternativeName>
        <fullName evidence="3">SCY1-like protein 1</fullName>
    </alternativeName>
</protein>
<dbReference type="GO" id="GO:0005524">
    <property type="term" value="F:ATP binding"/>
    <property type="evidence" value="ECO:0007669"/>
    <property type="project" value="InterPro"/>
</dbReference>
<dbReference type="PANTHER" id="PTHR12984:SF3">
    <property type="entry name" value="N-TERMINAL KINASE-LIKE PROTEIN"/>
    <property type="match status" value="1"/>
</dbReference>
<dbReference type="SUPFAM" id="SSF56112">
    <property type="entry name" value="Protein kinase-like (PK-like)"/>
    <property type="match status" value="1"/>
</dbReference>
<dbReference type="GO" id="GO:0004672">
    <property type="term" value="F:protein kinase activity"/>
    <property type="evidence" value="ECO:0007669"/>
    <property type="project" value="InterPro"/>
</dbReference>
<dbReference type="Pfam" id="PF07714">
    <property type="entry name" value="PK_Tyr_Ser-Thr"/>
    <property type="match status" value="1"/>
</dbReference>
<comment type="caution">
    <text evidence="6">The sequence shown here is derived from an EMBL/GenBank/DDBJ whole genome shotgun (WGS) entry which is preliminary data.</text>
</comment>
<dbReference type="AlphaFoldDB" id="A0AAV4CUR0"/>
<dbReference type="PROSITE" id="PS50011">
    <property type="entry name" value="PROTEIN_KINASE_DOM"/>
    <property type="match status" value="1"/>
</dbReference>
<evidence type="ECO:0000256" key="2">
    <source>
        <dbReference type="ARBA" id="ARBA00040972"/>
    </source>
</evidence>
<dbReference type="InterPro" id="IPR011009">
    <property type="entry name" value="Kinase-like_dom_sf"/>
</dbReference>
<dbReference type="Proteomes" id="UP000735302">
    <property type="component" value="Unassembled WGS sequence"/>
</dbReference>
<evidence type="ECO:0000256" key="1">
    <source>
        <dbReference type="ARBA" id="ARBA00038349"/>
    </source>
</evidence>
<dbReference type="InterPro" id="IPR001245">
    <property type="entry name" value="Ser-Thr/Tyr_kinase_cat_dom"/>
</dbReference>
<dbReference type="InterPro" id="IPR000719">
    <property type="entry name" value="Prot_kinase_dom"/>
</dbReference>
<dbReference type="InterPro" id="IPR051177">
    <property type="entry name" value="CIK-Related_Protein"/>
</dbReference>
<reference evidence="6 7" key="1">
    <citation type="journal article" date="2021" name="Elife">
        <title>Chloroplast acquisition without the gene transfer in kleptoplastic sea slugs, Plakobranchus ocellatus.</title>
        <authorList>
            <person name="Maeda T."/>
            <person name="Takahashi S."/>
            <person name="Yoshida T."/>
            <person name="Shimamura S."/>
            <person name="Takaki Y."/>
            <person name="Nagai Y."/>
            <person name="Toyoda A."/>
            <person name="Suzuki Y."/>
            <person name="Arimoto A."/>
            <person name="Ishii H."/>
            <person name="Satoh N."/>
            <person name="Nishiyama T."/>
            <person name="Hasebe M."/>
            <person name="Maruyama T."/>
            <person name="Minagawa J."/>
            <person name="Obokata J."/>
            <person name="Shigenobu S."/>
        </authorList>
    </citation>
    <scope>NUCLEOTIDE SEQUENCE [LARGE SCALE GENOMIC DNA]</scope>
</reference>
<evidence type="ECO:0000313" key="6">
    <source>
        <dbReference type="EMBL" id="GFO35644.1"/>
    </source>
</evidence>
<gene>
    <name evidence="6" type="ORF">PoB_006214900</name>
</gene>